<dbReference type="GO" id="GO:0006383">
    <property type="term" value="P:transcription by RNA polymerase III"/>
    <property type="evidence" value="ECO:0007669"/>
    <property type="project" value="InterPro"/>
</dbReference>
<evidence type="ECO:0000256" key="4">
    <source>
        <dbReference type="ARBA" id="ARBA00023163"/>
    </source>
</evidence>
<comment type="similarity">
    <text evidence="2">Belongs to the eukaryotic RPC34/RPC39 RNA polymerase subunit family.</text>
</comment>
<evidence type="ECO:0000313" key="7">
    <source>
        <dbReference type="Proteomes" id="UP001057455"/>
    </source>
</evidence>
<keyword evidence="5" id="KW-0539">Nucleus</keyword>
<keyword evidence="7" id="KW-1185">Reference proteome</keyword>
<organism evidence="6 7">
    <name type="scientific">Babesia ovis</name>
    <dbReference type="NCBI Taxonomy" id="5869"/>
    <lineage>
        <taxon>Eukaryota</taxon>
        <taxon>Sar</taxon>
        <taxon>Alveolata</taxon>
        <taxon>Apicomplexa</taxon>
        <taxon>Aconoidasida</taxon>
        <taxon>Piroplasmida</taxon>
        <taxon>Babesiidae</taxon>
        <taxon>Babesia</taxon>
    </lineage>
</organism>
<keyword evidence="4" id="KW-0804">Transcription</keyword>
<dbReference type="AlphaFoldDB" id="A0A9W5TA92"/>
<evidence type="ECO:0000256" key="5">
    <source>
        <dbReference type="ARBA" id="ARBA00023242"/>
    </source>
</evidence>
<proteinExistence type="inferred from homology"/>
<protein>
    <submittedName>
        <fullName evidence="6">DNA-directed RNA polymerase III RPC6</fullName>
    </submittedName>
</protein>
<accession>A0A9W5TA92</accession>
<dbReference type="InterPro" id="IPR036388">
    <property type="entry name" value="WH-like_DNA-bd_sf"/>
</dbReference>
<dbReference type="OrthoDB" id="613763at2759"/>
<dbReference type="Gene3D" id="1.10.10.10">
    <property type="entry name" value="Winged helix-like DNA-binding domain superfamily/Winged helix DNA-binding domain"/>
    <property type="match status" value="1"/>
</dbReference>
<keyword evidence="3 6" id="KW-0240">DNA-directed RNA polymerase</keyword>
<name>A0A9W5TA92_BABOV</name>
<dbReference type="PANTHER" id="PTHR12780">
    <property type="entry name" value="RNA POLYMERASE III DNA DIRECTED , 39KD SUBUNIT-RELATED"/>
    <property type="match status" value="1"/>
</dbReference>
<dbReference type="EMBL" id="BLIY01000014">
    <property type="protein sequence ID" value="GFE54280.1"/>
    <property type="molecule type" value="Genomic_DNA"/>
</dbReference>
<dbReference type="InterPro" id="IPR016049">
    <property type="entry name" value="RNA_pol_Rpc34-like"/>
</dbReference>
<gene>
    <name evidence="6" type="ORF">BaOVIS_016840</name>
</gene>
<comment type="subcellular location">
    <subcellularLocation>
        <location evidence="1">Nucleus</location>
    </subcellularLocation>
</comment>
<dbReference type="InterPro" id="IPR036390">
    <property type="entry name" value="WH_DNA-bd_sf"/>
</dbReference>
<dbReference type="Proteomes" id="UP001057455">
    <property type="component" value="Unassembled WGS sequence"/>
</dbReference>
<evidence type="ECO:0000256" key="2">
    <source>
        <dbReference type="ARBA" id="ARBA00011038"/>
    </source>
</evidence>
<evidence type="ECO:0000313" key="6">
    <source>
        <dbReference type="EMBL" id="GFE54280.1"/>
    </source>
</evidence>
<dbReference type="SUPFAM" id="SSF46785">
    <property type="entry name" value="Winged helix' DNA-binding domain"/>
    <property type="match status" value="1"/>
</dbReference>
<evidence type="ECO:0000256" key="1">
    <source>
        <dbReference type="ARBA" id="ARBA00004123"/>
    </source>
</evidence>
<sequence length="293" mass="33138">MTLSREEADIVYKLCLENDGIFTEDIFARHIGKFRHSIQHGLVSNSVDFINFLKLLRPSRHYSFHQYADGRNYVKLRDAVSCQQVARLQDVEYAVFCAIETAGDRGIWTADIKKVCAITGNQLTRALKVLVEQHGLVKQVTNVHQKSRKLYMLFNVKPARELTGGSFYLNGEFNELLVEHIQEQIGSFLAKYQGSSLKQITNFLKTSDKITGDVLEEDVLSIMQILILEDKVYSAPTGSGDTIYIWSGCSNVLFATKAFGTPCFKCDLASSCHLNKQHDICPAKCVYVNHWLD</sequence>
<dbReference type="Pfam" id="PF05158">
    <property type="entry name" value="RNA_pol_Rpc34"/>
    <property type="match status" value="1"/>
</dbReference>
<dbReference type="InterPro" id="IPR007832">
    <property type="entry name" value="RNA_pol_Rpc34"/>
</dbReference>
<dbReference type="GO" id="GO:0005666">
    <property type="term" value="C:RNA polymerase III complex"/>
    <property type="evidence" value="ECO:0007669"/>
    <property type="project" value="InterPro"/>
</dbReference>
<comment type="caution">
    <text evidence="6">The sequence shown here is derived from an EMBL/GenBank/DDBJ whole genome shotgun (WGS) entry which is preliminary data.</text>
</comment>
<evidence type="ECO:0000256" key="3">
    <source>
        <dbReference type="ARBA" id="ARBA00022478"/>
    </source>
</evidence>
<reference evidence="6" key="1">
    <citation type="submission" date="2019-12" db="EMBL/GenBank/DDBJ databases">
        <title>Genome sequence of Babesia ovis.</title>
        <authorList>
            <person name="Yamagishi J."/>
            <person name="Sevinc F."/>
            <person name="Xuan X."/>
        </authorList>
    </citation>
    <scope>NUCLEOTIDE SEQUENCE</scope>
    <source>
        <strain evidence="6">Selcuk</strain>
    </source>
</reference>